<proteinExistence type="predicted"/>
<dbReference type="EMBL" id="LXWF01000043">
    <property type="protein sequence ID" value="ORC15554.1"/>
    <property type="molecule type" value="Genomic_DNA"/>
</dbReference>
<dbReference type="InterPro" id="IPR036390">
    <property type="entry name" value="WH_DNA-bd_sf"/>
</dbReference>
<comment type="caution">
    <text evidence="1">The sequence shown here is derived from an EMBL/GenBank/DDBJ whole genome shotgun (WGS) entry which is preliminary data.</text>
</comment>
<dbReference type="InterPro" id="IPR000944">
    <property type="entry name" value="Tscrpt_reg_Rrf2"/>
</dbReference>
<keyword evidence="2" id="KW-1185">Reference proteome</keyword>
<dbReference type="Gene3D" id="1.10.10.10">
    <property type="entry name" value="Winged helix-like DNA-binding domain superfamily/Winged helix DNA-binding domain"/>
    <property type="match status" value="1"/>
</dbReference>
<evidence type="ECO:0000313" key="2">
    <source>
        <dbReference type="Proteomes" id="UP000192359"/>
    </source>
</evidence>
<sequence length="160" mass="17806">MKLSSGVEYISHCLVVLAIAEPNRPVPRRILSQMFDIPEAFLAKQLQMLSKAEIINASTGPSGGFTLAQNALEISLLDVVEALEGRRPFFNCSEIRCKGIFSNFSEEIKKQGNCAIHKSMIQAEEQWRSSLSQSTISNLVNSLSPKDRGFIEDFLKKELS</sequence>
<dbReference type="Pfam" id="PF02082">
    <property type="entry name" value="Rrf2"/>
    <property type="match status" value="1"/>
</dbReference>
<dbReference type="PANTHER" id="PTHR33221">
    <property type="entry name" value="WINGED HELIX-TURN-HELIX TRANSCRIPTIONAL REGULATOR, RRF2 FAMILY"/>
    <property type="match status" value="1"/>
</dbReference>
<reference evidence="1 2" key="1">
    <citation type="submission" date="2016-05" db="EMBL/GenBank/DDBJ databases">
        <title>Draft genome sequence of a porcine commensal Rothia nasimurium.</title>
        <authorList>
            <person name="Gaiser R.A."/>
            <person name="Van Baarlen P."/>
            <person name="Wells J.M."/>
        </authorList>
    </citation>
    <scope>NUCLEOTIDE SEQUENCE [LARGE SCALE GENOMIC DNA]</scope>
    <source>
        <strain evidence="1 2">PT-32</strain>
    </source>
</reference>
<dbReference type="NCBIfam" id="TIGR00738">
    <property type="entry name" value="rrf2_super"/>
    <property type="match status" value="1"/>
</dbReference>
<dbReference type="OrthoDB" id="9808360at2"/>
<dbReference type="Proteomes" id="UP000192359">
    <property type="component" value="Unassembled WGS sequence"/>
</dbReference>
<evidence type="ECO:0008006" key="3">
    <source>
        <dbReference type="Google" id="ProtNLM"/>
    </source>
</evidence>
<gene>
    <name evidence="1" type="ORF">A7979_07440</name>
</gene>
<dbReference type="PANTHER" id="PTHR33221:SF15">
    <property type="entry name" value="HTH-TYPE TRANSCRIPTIONAL REGULATOR YWGB-RELATED"/>
    <property type="match status" value="1"/>
</dbReference>
<dbReference type="PROSITE" id="PS51197">
    <property type="entry name" value="HTH_RRF2_2"/>
    <property type="match status" value="1"/>
</dbReference>
<dbReference type="SUPFAM" id="SSF46785">
    <property type="entry name" value="Winged helix' DNA-binding domain"/>
    <property type="match status" value="1"/>
</dbReference>
<evidence type="ECO:0000313" key="1">
    <source>
        <dbReference type="EMBL" id="ORC15554.1"/>
    </source>
</evidence>
<name>A0A1Y1RM91_9MICC</name>
<dbReference type="GO" id="GO:0003700">
    <property type="term" value="F:DNA-binding transcription factor activity"/>
    <property type="evidence" value="ECO:0007669"/>
    <property type="project" value="TreeGrafter"/>
</dbReference>
<dbReference type="AlphaFoldDB" id="A0A1Y1RM91"/>
<organism evidence="1 2">
    <name type="scientific">Rothia nasimurium</name>
    <dbReference type="NCBI Taxonomy" id="85336"/>
    <lineage>
        <taxon>Bacteria</taxon>
        <taxon>Bacillati</taxon>
        <taxon>Actinomycetota</taxon>
        <taxon>Actinomycetes</taxon>
        <taxon>Micrococcales</taxon>
        <taxon>Micrococcaceae</taxon>
        <taxon>Rothia</taxon>
    </lineage>
</organism>
<dbReference type="GO" id="GO:0005829">
    <property type="term" value="C:cytosol"/>
    <property type="evidence" value="ECO:0007669"/>
    <property type="project" value="TreeGrafter"/>
</dbReference>
<accession>A0A1Y1RM91</accession>
<dbReference type="RefSeq" id="WP_083093522.1">
    <property type="nucleotide sequence ID" value="NZ_LXWF01000043.1"/>
</dbReference>
<protein>
    <recommendedName>
        <fullName evidence="3">Rrf2 family transcriptional regulator</fullName>
    </recommendedName>
</protein>
<dbReference type="InterPro" id="IPR036388">
    <property type="entry name" value="WH-like_DNA-bd_sf"/>
</dbReference>